<dbReference type="InterPro" id="IPR005467">
    <property type="entry name" value="His_kinase_dom"/>
</dbReference>
<evidence type="ECO:0000256" key="2">
    <source>
        <dbReference type="ARBA" id="ARBA00012438"/>
    </source>
</evidence>
<evidence type="ECO:0000256" key="3">
    <source>
        <dbReference type="ARBA" id="ARBA00022679"/>
    </source>
</evidence>
<dbReference type="Gene3D" id="3.30.565.10">
    <property type="entry name" value="Histidine kinase-like ATPase, C-terminal domain"/>
    <property type="match status" value="1"/>
</dbReference>
<keyword evidence="10" id="KW-1185">Reference proteome</keyword>
<dbReference type="EMBL" id="LJCR01001696">
    <property type="protein sequence ID" value="KPV49878.1"/>
    <property type="molecule type" value="Genomic_DNA"/>
</dbReference>
<evidence type="ECO:0000256" key="1">
    <source>
        <dbReference type="ARBA" id="ARBA00000085"/>
    </source>
</evidence>
<comment type="catalytic activity">
    <reaction evidence="1">
        <text>ATP + protein L-histidine = ADP + protein N-phospho-L-histidine.</text>
        <dbReference type="EC" id="2.7.13.3"/>
    </reaction>
</comment>
<dbReference type="GO" id="GO:0005524">
    <property type="term" value="F:ATP binding"/>
    <property type="evidence" value="ECO:0007669"/>
    <property type="project" value="UniProtKB-KW"/>
</dbReference>
<dbReference type="GO" id="GO:0000160">
    <property type="term" value="P:phosphorelay signal transduction system"/>
    <property type="evidence" value="ECO:0007669"/>
    <property type="project" value="UniProtKB-KW"/>
</dbReference>
<dbReference type="Pfam" id="PF02518">
    <property type="entry name" value="HATPase_c"/>
    <property type="match status" value="1"/>
</dbReference>
<dbReference type="PROSITE" id="PS50109">
    <property type="entry name" value="HIS_KIN"/>
    <property type="match status" value="1"/>
</dbReference>
<accession>A0A0P9H7R5</accession>
<feature type="domain" description="Histidine kinase" evidence="8">
    <location>
        <begin position="1"/>
        <end position="210"/>
    </location>
</feature>
<name>A0A0P9H7R5_9CHLR</name>
<protein>
    <recommendedName>
        <fullName evidence="2">histidine kinase</fullName>
        <ecNumber evidence="2">2.7.13.3</ecNumber>
    </recommendedName>
</protein>
<evidence type="ECO:0000259" key="8">
    <source>
        <dbReference type="PROSITE" id="PS50109"/>
    </source>
</evidence>
<dbReference type="AlphaFoldDB" id="A0A0P9H7R5"/>
<evidence type="ECO:0000256" key="5">
    <source>
        <dbReference type="ARBA" id="ARBA00022777"/>
    </source>
</evidence>
<keyword evidence="3" id="KW-0808">Transferase</keyword>
<gene>
    <name evidence="9" type="ORF">SE17_30135</name>
</gene>
<evidence type="ECO:0000256" key="7">
    <source>
        <dbReference type="ARBA" id="ARBA00023012"/>
    </source>
</evidence>
<evidence type="ECO:0000256" key="6">
    <source>
        <dbReference type="ARBA" id="ARBA00022840"/>
    </source>
</evidence>
<dbReference type="SMART" id="SM00387">
    <property type="entry name" value="HATPase_c"/>
    <property type="match status" value="1"/>
</dbReference>
<evidence type="ECO:0000313" key="9">
    <source>
        <dbReference type="EMBL" id="KPV49878.1"/>
    </source>
</evidence>
<dbReference type="GO" id="GO:0004673">
    <property type="term" value="F:protein histidine kinase activity"/>
    <property type="evidence" value="ECO:0007669"/>
    <property type="project" value="UniProtKB-EC"/>
</dbReference>
<dbReference type="InterPro" id="IPR036890">
    <property type="entry name" value="HATPase_C_sf"/>
</dbReference>
<dbReference type="PANTHER" id="PTHR43065:SF46">
    <property type="entry name" value="C4-DICARBOXYLATE TRANSPORT SENSOR PROTEIN DCTB"/>
    <property type="match status" value="1"/>
</dbReference>
<dbReference type="PRINTS" id="PR00344">
    <property type="entry name" value="BCTRLSENSOR"/>
</dbReference>
<proteinExistence type="predicted"/>
<sequence>VAPLLLGSMLGYAGLGRQIRDIEEKDRALEVVVQACKRGRSITRGLLTFARRQEHHRAMADITDAVVETLTLVEIDLTKSHIKVVRELEPIPLTVCDLGQLSQVVLNLITNARDAMKPGGGTLTVRLRERRDLIELSVSDTGSGIEEEIRDKIFEPFMTTKGALGGSQTPGTGLGLSVSYGIVQDHGGTIDVASAPGQGTTMTVRLPVVIAENFERELAVGA</sequence>
<keyword evidence="5 9" id="KW-0418">Kinase</keyword>
<keyword evidence="7" id="KW-0902">Two-component regulatory system</keyword>
<dbReference type="SUPFAM" id="SSF55874">
    <property type="entry name" value="ATPase domain of HSP90 chaperone/DNA topoisomerase II/histidine kinase"/>
    <property type="match status" value="1"/>
</dbReference>
<evidence type="ECO:0000256" key="4">
    <source>
        <dbReference type="ARBA" id="ARBA00022741"/>
    </source>
</evidence>
<reference evidence="9 10" key="1">
    <citation type="submission" date="2015-09" db="EMBL/GenBank/DDBJ databases">
        <title>Draft genome sequence of Kouleothrix aurantiaca JCM 19913.</title>
        <authorList>
            <person name="Hemp J."/>
        </authorList>
    </citation>
    <scope>NUCLEOTIDE SEQUENCE [LARGE SCALE GENOMIC DNA]</scope>
    <source>
        <strain evidence="9 10">COM-B</strain>
    </source>
</reference>
<dbReference type="PANTHER" id="PTHR43065">
    <property type="entry name" value="SENSOR HISTIDINE KINASE"/>
    <property type="match status" value="1"/>
</dbReference>
<keyword evidence="4" id="KW-0547">Nucleotide-binding</keyword>
<dbReference type="InterPro" id="IPR003594">
    <property type="entry name" value="HATPase_dom"/>
</dbReference>
<evidence type="ECO:0000313" key="10">
    <source>
        <dbReference type="Proteomes" id="UP000050509"/>
    </source>
</evidence>
<organism evidence="9 10">
    <name type="scientific">Kouleothrix aurantiaca</name>
    <dbReference type="NCBI Taxonomy" id="186479"/>
    <lineage>
        <taxon>Bacteria</taxon>
        <taxon>Bacillati</taxon>
        <taxon>Chloroflexota</taxon>
        <taxon>Chloroflexia</taxon>
        <taxon>Chloroflexales</taxon>
        <taxon>Roseiflexineae</taxon>
        <taxon>Roseiflexaceae</taxon>
        <taxon>Kouleothrix</taxon>
    </lineage>
</organism>
<comment type="caution">
    <text evidence="9">The sequence shown here is derived from an EMBL/GenBank/DDBJ whole genome shotgun (WGS) entry which is preliminary data.</text>
</comment>
<feature type="non-terminal residue" evidence="9">
    <location>
        <position position="1"/>
    </location>
</feature>
<dbReference type="Proteomes" id="UP000050509">
    <property type="component" value="Unassembled WGS sequence"/>
</dbReference>
<keyword evidence="6" id="KW-0067">ATP-binding</keyword>
<dbReference type="InterPro" id="IPR004358">
    <property type="entry name" value="Sig_transdc_His_kin-like_C"/>
</dbReference>
<dbReference type="EC" id="2.7.13.3" evidence="2"/>